<feature type="non-terminal residue" evidence="2">
    <location>
        <position position="132"/>
    </location>
</feature>
<accession>A0A382QHX9</accession>
<proteinExistence type="predicted"/>
<dbReference type="SUPFAM" id="SSF51735">
    <property type="entry name" value="NAD(P)-binding Rossmann-fold domains"/>
    <property type="match status" value="1"/>
</dbReference>
<dbReference type="AlphaFoldDB" id="A0A382QHX9"/>
<protein>
    <recommendedName>
        <fullName evidence="1">NAD-dependent epimerase/dehydratase domain-containing protein</fullName>
    </recommendedName>
</protein>
<dbReference type="InterPro" id="IPR036291">
    <property type="entry name" value="NAD(P)-bd_dom_sf"/>
</dbReference>
<reference evidence="2" key="1">
    <citation type="submission" date="2018-05" db="EMBL/GenBank/DDBJ databases">
        <authorList>
            <person name="Lanie J.A."/>
            <person name="Ng W.-L."/>
            <person name="Kazmierczak K.M."/>
            <person name="Andrzejewski T.M."/>
            <person name="Davidsen T.M."/>
            <person name="Wayne K.J."/>
            <person name="Tettelin H."/>
            <person name="Glass J.I."/>
            <person name="Rusch D."/>
            <person name="Podicherti R."/>
            <person name="Tsui H.-C.T."/>
            <person name="Winkler M.E."/>
        </authorList>
    </citation>
    <scope>NUCLEOTIDE SEQUENCE</scope>
</reference>
<evidence type="ECO:0000313" key="2">
    <source>
        <dbReference type="EMBL" id="SVC84530.1"/>
    </source>
</evidence>
<evidence type="ECO:0000259" key="1">
    <source>
        <dbReference type="Pfam" id="PF01370"/>
    </source>
</evidence>
<feature type="domain" description="NAD-dependent epimerase/dehydratase" evidence="1">
    <location>
        <begin position="1"/>
        <end position="131"/>
    </location>
</feature>
<organism evidence="2">
    <name type="scientific">marine metagenome</name>
    <dbReference type="NCBI Taxonomy" id="408172"/>
    <lineage>
        <taxon>unclassified sequences</taxon>
        <taxon>metagenomes</taxon>
        <taxon>ecological metagenomes</taxon>
    </lineage>
</organism>
<dbReference type="Pfam" id="PF01370">
    <property type="entry name" value="Epimerase"/>
    <property type="match status" value="1"/>
</dbReference>
<dbReference type="EMBL" id="UINC01114311">
    <property type="protein sequence ID" value="SVC84530.1"/>
    <property type="molecule type" value="Genomic_DNA"/>
</dbReference>
<dbReference type="InterPro" id="IPR001509">
    <property type="entry name" value="Epimerase_deHydtase"/>
</dbReference>
<name>A0A382QHX9_9ZZZZ</name>
<sequence>MIGTHYIKELLNRGAKIRTHTHNRPLNVVDDRIEVLENIDLEKFDDCMKLVEGADYVIHSAGKICHPSEVPTDFRIALNQVTLVSNLLESCHKSGVKRFVDINSSTGYPNREHSITEDEYWDDEPYISYYGY</sequence>
<gene>
    <name evidence="2" type="ORF">METZ01_LOCUS337384</name>
</gene>
<dbReference type="Gene3D" id="3.40.50.720">
    <property type="entry name" value="NAD(P)-binding Rossmann-like Domain"/>
    <property type="match status" value="1"/>
</dbReference>